<organism evidence="2">
    <name type="scientific">Medioppia subpectinata</name>
    <dbReference type="NCBI Taxonomy" id="1979941"/>
    <lineage>
        <taxon>Eukaryota</taxon>
        <taxon>Metazoa</taxon>
        <taxon>Ecdysozoa</taxon>
        <taxon>Arthropoda</taxon>
        <taxon>Chelicerata</taxon>
        <taxon>Arachnida</taxon>
        <taxon>Acari</taxon>
        <taxon>Acariformes</taxon>
        <taxon>Sarcoptiformes</taxon>
        <taxon>Oribatida</taxon>
        <taxon>Brachypylina</taxon>
        <taxon>Oppioidea</taxon>
        <taxon>Oppiidae</taxon>
        <taxon>Medioppia</taxon>
    </lineage>
</organism>
<feature type="compositionally biased region" description="Low complexity" evidence="1">
    <location>
        <begin position="24"/>
        <end position="37"/>
    </location>
</feature>
<dbReference type="AlphaFoldDB" id="A0A7R9LQA9"/>
<dbReference type="Proteomes" id="UP000759131">
    <property type="component" value="Unassembled WGS sequence"/>
</dbReference>
<evidence type="ECO:0000313" key="3">
    <source>
        <dbReference type="Proteomes" id="UP000759131"/>
    </source>
</evidence>
<name>A0A7R9LQA9_9ACAR</name>
<proteinExistence type="predicted"/>
<feature type="region of interest" description="Disordered" evidence="1">
    <location>
        <begin position="1"/>
        <end position="50"/>
    </location>
</feature>
<evidence type="ECO:0000313" key="2">
    <source>
        <dbReference type="EMBL" id="CAD7645227.1"/>
    </source>
</evidence>
<sequence length="92" mass="10489">MASTLTKGIVSAIGHNRRTRRAVRPPLLNANHNNNNIRHNRHNRNPRLPEPTIMTVRSLSTALKSPNKCPVIVRRWTDSNSPLKVNRRTVQV</sequence>
<keyword evidence="3" id="KW-1185">Reference proteome</keyword>
<gene>
    <name evidence="2" type="ORF">OSB1V03_LOCUS20406</name>
</gene>
<evidence type="ECO:0000256" key="1">
    <source>
        <dbReference type="SAM" id="MobiDB-lite"/>
    </source>
</evidence>
<protein>
    <submittedName>
        <fullName evidence="2">Uncharacterized protein</fullName>
    </submittedName>
</protein>
<dbReference type="EMBL" id="OC888112">
    <property type="protein sequence ID" value="CAD7645227.1"/>
    <property type="molecule type" value="Genomic_DNA"/>
</dbReference>
<dbReference type="EMBL" id="CAJPIZ010033537">
    <property type="protein sequence ID" value="CAG2120459.1"/>
    <property type="molecule type" value="Genomic_DNA"/>
</dbReference>
<reference evidence="2" key="1">
    <citation type="submission" date="2020-11" db="EMBL/GenBank/DDBJ databases">
        <authorList>
            <person name="Tran Van P."/>
        </authorList>
    </citation>
    <scope>NUCLEOTIDE SEQUENCE</scope>
</reference>
<accession>A0A7R9LQA9</accession>